<organism evidence="7 8">
    <name type="scientific">Frigidibacter mobilis</name>
    <dbReference type="NCBI Taxonomy" id="1335048"/>
    <lineage>
        <taxon>Bacteria</taxon>
        <taxon>Pseudomonadati</taxon>
        <taxon>Pseudomonadota</taxon>
        <taxon>Alphaproteobacteria</taxon>
        <taxon>Rhodobacterales</taxon>
        <taxon>Paracoccaceae</taxon>
        <taxon>Frigidibacter</taxon>
    </lineage>
</organism>
<comment type="subunit">
    <text evidence="3 6">Homotrimer; associates with NifD.</text>
</comment>
<dbReference type="PATRIC" id="fig|1335048.3.peg.1625"/>
<evidence type="ECO:0000256" key="6">
    <source>
        <dbReference type="HAMAP-Rule" id="MF_00529"/>
    </source>
</evidence>
<dbReference type="AlphaFoldDB" id="A0A159Z1I3"/>
<dbReference type="PIRSF" id="PIRSF005790">
    <property type="entry name" value="NifW"/>
    <property type="match status" value="1"/>
</dbReference>
<evidence type="ECO:0000313" key="7">
    <source>
        <dbReference type="EMBL" id="AMY68816.1"/>
    </source>
</evidence>
<dbReference type="KEGG" id="daa:AKL17_1563"/>
<gene>
    <name evidence="6" type="primary">nifW</name>
    <name evidence="7" type="ORF">AKL17_1563</name>
</gene>
<dbReference type="STRING" id="1335048.AKL17_1563"/>
<dbReference type="NCBIfam" id="NF002009">
    <property type="entry name" value="PRK00810.1"/>
    <property type="match status" value="1"/>
</dbReference>
<reference evidence="7 8" key="1">
    <citation type="submission" date="2015-09" db="EMBL/GenBank/DDBJ databases">
        <title>Complete genome sequence of Defluviimonas alba cai42t isolated from an oilfield in Xinjiang.</title>
        <authorList>
            <person name="Geng S."/>
            <person name="Pan X."/>
            <person name="Wu X."/>
        </authorList>
    </citation>
    <scope>NUCLEOTIDE SEQUENCE [LARGE SCALE GENOMIC DNA]</scope>
    <source>
        <strain evidence="8">cai42</strain>
    </source>
</reference>
<evidence type="ECO:0000256" key="4">
    <source>
        <dbReference type="ARBA" id="ARBA00016274"/>
    </source>
</evidence>
<dbReference type="Pfam" id="PF03206">
    <property type="entry name" value="NifW"/>
    <property type="match status" value="1"/>
</dbReference>
<keyword evidence="8" id="KW-1185">Reference proteome</keyword>
<dbReference type="InterPro" id="IPR004893">
    <property type="entry name" value="NifW"/>
</dbReference>
<accession>A0A159Z1I3</accession>
<dbReference type="Proteomes" id="UP000076128">
    <property type="component" value="Chromosome"/>
</dbReference>
<proteinExistence type="inferred from homology"/>
<dbReference type="HAMAP" id="MF_00529">
    <property type="entry name" value="NifW"/>
    <property type="match status" value="1"/>
</dbReference>
<dbReference type="RefSeq" id="WP_066812007.1">
    <property type="nucleotide sequence ID" value="NZ_CP012661.1"/>
</dbReference>
<evidence type="ECO:0000256" key="5">
    <source>
        <dbReference type="ARBA" id="ARBA00023231"/>
    </source>
</evidence>
<evidence type="ECO:0000313" key="8">
    <source>
        <dbReference type="Proteomes" id="UP000076128"/>
    </source>
</evidence>
<protein>
    <recommendedName>
        <fullName evidence="4 6">Nitrogenase-stabilizing/protective protein NifW</fullName>
    </recommendedName>
</protein>
<evidence type="ECO:0000256" key="1">
    <source>
        <dbReference type="ARBA" id="ARBA00002247"/>
    </source>
</evidence>
<evidence type="ECO:0000256" key="2">
    <source>
        <dbReference type="ARBA" id="ARBA00008351"/>
    </source>
</evidence>
<dbReference type="OrthoDB" id="9811868at2"/>
<comment type="function">
    <text evidence="1 6">May protect the nitrogenase Fe-Mo protein from oxidative damage.</text>
</comment>
<dbReference type="EMBL" id="CP012661">
    <property type="protein sequence ID" value="AMY68816.1"/>
    <property type="molecule type" value="Genomic_DNA"/>
</dbReference>
<name>A0A159Z1I3_9RHOB</name>
<comment type="similarity">
    <text evidence="2 6">Belongs to the NifW family.</text>
</comment>
<dbReference type="GO" id="GO:0009399">
    <property type="term" value="P:nitrogen fixation"/>
    <property type="evidence" value="ECO:0007669"/>
    <property type="project" value="UniProtKB-UniRule"/>
</dbReference>
<keyword evidence="5 6" id="KW-0535">Nitrogen fixation</keyword>
<evidence type="ECO:0000256" key="3">
    <source>
        <dbReference type="ARBA" id="ARBA00011284"/>
    </source>
</evidence>
<sequence length="113" mass="12342">MTQATPALLDTLAGLSAAEDLFDCLGLPYAPEVLNVARLHVMKRFGAYLRETDFAGLDAEEVASRCRAALSRAHEDFVTSSPLQEKVFKVFETQASRRKAAFVGLDSLAIVRP</sequence>